<reference evidence="3 4" key="1">
    <citation type="submission" date="2019-09" db="EMBL/GenBank/DDBJ databases">
        <title>Pimelobacter sp. isolated from Paulinella.</title>
        <authorList>
            <person name="Jeong S.E."/>
        </authorList>
    </citation>
    <scope>NUCLEOTIDE SEQUENCE [LARGE SCALE GENOMIC DNA]</scope>
    <source>
        <strain evidence="3 4">Pch-N</strain>
    </source>
</reference>
<dbReference type="Proteomes" id="UP000449906">
    <property type="component" value="Unassembled WGS sequence"/>
</dbReference>
<evidence type="ECO:0000313" key="4">
    <source>
        <dbReference type="Proteomes" id="UP000449906"/>
    </source>
</evidence>
<dbReference type="AlphaFoldDB" id="A0A7J5DTB6"/>
<dbReference type="RefSeq" id="WP_151582080.1">
    <property type="nucleotide sequence ID" value="NZ_WBVM01000003.1"/>
</dbReference>
<protein>
    <submittedName>
        <fullName evidence="3">Uncharacterized protein</fullName>
    </submittedName>
</protein>
<name>A0A7J5DTB6_NOCSI</name>
<feature type="transmembrane region" description="Helical" evidence="2">
    <location>
        <begin position="37"/>
        <end position="57"/>
    </location>
</feature>
<keyword evidence="2" id="KW-1133">Transmembrane helix</keyword>
<keyword evidence="2" id="KW-0812">Transmembrane</keyword>
<proteinExistence type="predicted"/>
<gene>
    <name evidence="3" type="ORF">F9L07_23110</name>
</gene>
<feature type="region of interest" description="Disordered" evidence="1">
    <location>
        <begin position="17"/>
        <end position="36"/>
    </location>
</feature>
<organism evidence="3 4">
    <name type="scientific">Nocardioides simplex</name>
    <name type="common">Arthrobacter simplex</name>
    <dbReference type="NCBI Taxonomy" id="2045"/>
    <lineage>
        <taxon>Bacteria</taxon>
        <taxon>Bacillati</taxon>
        <taxon>Actinomycetota</taxon>
        <taxon>Actinomycetes</taxon>
        <taxon>Propionibacteriales</taxon>
        <taxon>Nocardioidaceae</taxon>
        <taxon>Pimelobacter</taxon>
    </lineage>
</organism>
<sequence>MTSTLDTFEQSLLTELRRHVAERPAPQPRRRSRTRRWAATGAGLVAAGSVAAGAVLLQPGPAFAVQEEADGDIVVTIASLKDADGLERALEEHGVEAEVTYGADDLLPEVREVPAPSGDDPGPRMETGGATTAEPSDGPLDCEVIAVELRGDEITFRLPAEAVAAASPLQIRTAGETDGWSAIAVQWERPVC</sequence>
<feature type="region of interest" description="Disordered" evidence="1">
    <location>
        <begin position="110"/>
        <end position="139"/>
    </location>
</feature>
<evidence type="ECO:0000256" key="1">
    <source>
        <dbReference type="SAM" id="MobiDB-lite"/>
    </source>
</evidence>
<dbReference type="EMBL" id="WBVM01000003">
    <property type="protein sequence ID" value="KAB2808403.1"/>
    <property type="molecule type" value="Genomic_DNA"/>
</dbReference>
<keyword evidence="2" id="KW-0472">Membrane</keyword>
<evidence type="ECO:0000313" key="3">
    <source>
        <dbReference type="EMBL" id="KAB2808403.1"/>
    </source>
</evidence>
<accession>A0A7J5DTB6</accession>
<evidence type="ECO:0000256" key="2">
    <source>
        <dbReference type="SAM" id="Phobius"/>
    </source>
</evidence>
<comment type="caution">
    <text evidence="3">The sequence shown here is derived from an EMBL/GenBank/DDBJ whole genome shotgun (WGS) entry which is preliminary data.</text>
</comment>